<feature type="domain" description="N-acetyltransferase" evidence="3">
    <location>
        <begin position="1"/>
        <end position="163"/>
    </location>
</feature>
<dbReference type="InterPro" id="IPR000182">
    <property type="entry name" value="GNAT_dom"/>
</dbReference>
<keyword evidence="5" id="KW-1185">Reference proteome</keyword>
<dbReference type="RefSeq" id="WP_089947691.1">
    <property type="nucleotide sequence ID" value="NZ_FNOI01000006.1"/>
</dbReference>
<sequence>MKLRTLTSADAEEFHALHIEGVETYPTAFLRSVTEVRATSPERTAHVLDSGKMTGAFSEDALVGFAGLGRNDFASARHRAQVGPFYVNPTFQGQGAAQALMDALVTRALGLGCLQMELYVWSGNPRAQRFYTRNGFEQVGVVPRSVIIDGVPYDDLFMVRLLDR</sequence>
<keyword evidence="1 4" id="KW-0808">Transferase</keyword>
<dbReference type="Pfam" id="PF00583">
    <property type="entry name" value="Acetyltransf_1"/>
    <property type="match status" value="1"/>
</dbReference>
<dbReference type="PROSITE" id="PS51186">
    <property type="entry name" value="GNAT"/>
    <property type="match status" value="1"/>
</dbReference>
<name>A0A1H3AV69_9RHOB</name>
<evidence type="ECO:0000313" key="5">
    <source>
        <dbReference type="Proteomes" id="UP000199441"/>
    </source>
</evidence>
<evidence type="ECO:0000313" key="4">
    <source>
        <dbReference type="EMBL" id="SDX33495.1"/>
    </source>
</evidence>
<gene>
    <name evidence="4" type="ORF">SAMN04488001_2941</name>
</gene>
<dbReference type="SUPFAM" id="SSF55729">
    <property type="entry name" value="Acyl-CoA N-acyltransferases (Nat)"/>
    <property type="match status" value="1"/>
</dbReference>
<dbReference type="Proteomes" id="UP000199441">
    <property type="component" value="Unassembled WGS sequence"/>
</dbReference>
<dbReference type="InterPro" id="IPR050832">
    <property type="entry name" value="Bact_Acetyltransf"/>
</dbReference>
<accession>A0A1H3AV69</accession>
<evidence type="ECO:0000256" key="1">
    <source>
        <dbReference type="ARBA" id="ARBA00022679"/>
    </source>
</evidence>
<dbReference type="STRING" id="670155.SAMN04488001_2941"/>
<protein>
    <submittedName>
        <fullName evidence="4">Protein N-acetyltransferase, RimJ/RimL family</fullName>
    </submittedName>
</protein>
<dbReference type="GO" id="GO:0016747">
    <property type="term" value="F:acyltransferase activity, transferring groups other than amino-acyl groups"/>
    <property type="evidence" value="ECO:0007669"/>
    <property type="project" value="InterPro"/>
</dbReference>
<dbReference type="EMBL" id="FNOI01000006">
    <property type="protein sequence ID" value="SDX33495.1"/>
    <property type="molecule type" value="Genomic_DNA"/>
</dbReference>
<dbReference type="AlphaFoldDB" id="A0A1H3AV69"/>
<reference evidence="5" key="1">
    <citation type="submission" date="2016-10" db="EMBL/GenBank/DDBJ databases">
        <authorList>
            <person name="Varghese N."/>
            <person name="Submissions S."/>
        </authorList>
    </citation>
    <scope>NUCLEOTIDE SEQUENCE [LARGE SCALE GENOMIC DNA]</scope>
    <source>
        <strain evidence="5">DSM 26922</strain>
    </source>
</reference>
<dbReference type="InterPro" id="IPR016181">
    <property type="entry name" value="Acyl_CoA_acyltransferase"/>
</dbReference>
<dbReference type="OrthoDB" id="9788300at2"/>
<proteinExistence type="predicted"/>
<evidence type="ECO:0000259" key="3">
    <source>
        <dbReference type="PROSITE" id="PS51186"/>
    </source>
</evidence>
<dbReference type="CDD" id="cd04301">
    <property type="entry name" value="NAT_SF"/>
    <property type="match status" value="1"/>
</dbReference>
<keyword evidence="2" id="KW-0012">Acyltransferase</keyword>
<dbReference type="PANTHER" id="PTHR43877">
    <property type="entry name" value="AMINOALKYLPHOSPHONATE N-ACETYLTRANSFERASE-RELATED-RELATED"/>
    <property type="match status" value="1"/>
</dbReference>
<organism evidence="4 5">
    <name type="scientific">Litoreibacter albidus</name>
    <dbReference type="NCBI Taxonomy" id="670155"/>
    <lineage>
        <taxon>Bacteria</taxon>
        <taxon>Pseudomonadati</taxon>
        <taxon>Pseudomonadota</taxon>
        <taxon>Alphaproteobacteria</taxon>
        <taxon>Rhodobacterales</taxon>
        <taxon>Roseobacteraceae</taxon>
        <taxon>Litoreibacter</taxon>
    </lineage>
</organism>
<dbReference type="Gene3D" id="3.40.630.30">
    <property type="match status" value="1"/>
</dbReference>
<evidence type="ECO:0000256" key="2">
    <source>
        <dbReference type="ARBA" id="ARBA00023315"/>
    </source>
</evidence>